<keyword evidence="14" id="KW-1185">Reference proteome</keyword>
<name>A0ABV9LL23_9ACTN</name>
<comment type="caution">
    <text evidence="13">The sequence shown here is derived from an EMBL/GenBank/DDBJ whole genome shotgun (WGS) entry which is preliminary data.</text>
</comment>
<protein>
    <recommendedName>
        <fullName evidence="6">UDP-glucose 4-epimerase</fullName>
        <ecNumber evidence="5">5.1.3.2</ecNumber>
    </recommendedName>
    <alternativeName>
        <fullName evidence="11">Galactowaldenase</fullName>
    </alternativeName>
    <alternativeName>
        <fullName evidence="10">UDP-galactose 4-epimerase</fullName>
    </alternativeName>
</protein>
<dbReference type="SUPFAM" id="SSF51735">
    <property type="entry name" value="NAD(P)-binding Rossmann-fold domains"/>
    <property type="match status" value="1"/>
</dbReference>
<dbReference type="EC" id="5.1.3.2" evidence="5"/>
<evidence type="ECO:0000256" key="8">
    <source>
        <dbReference type="ARBA" id="ARBA00023235"/>
    </source>
</evidence>
<dbReference type="RefSeq" id="WP_387988485.1">
    <property type="nucleotide sequence ID" value="NZ_JBHSGR010000009.1"/>
</dbReference>
<keyword evidence="8 13" id="KW-0413">Isomerase</keyword>
<dbReference type="EMBL" id="JBHSGR010000009">
    <property type="protein sequence ID" value="MFC4693765.1"/>
    <property type="molecule type" value="Genomic_DNA"/>
</dbReference>
<dbReference type="PANTHER" id="PTHR43725">
    <property type="entry name" value="UDP-GLUCOSE 4-EPIMERASE"/>
    <property type="match status" value="1"/>
</dbReference>
<evidence type="ECO:0000256" key="4">
    <source>
        <dbReference type="ARBA" id="ARBA00007637"/>
    </source>
</evidence>
<sequence length="340" mass="35868">MTWLVTGGAGYIGAHVVLAMRAAGERVVVLDDLSTGDTDRVPDVPLVVGSVLDGPLVARTLREHGVTGVVHVAAKKQVEESVRRPLHYYRENVEGLRVLLEEATGAGIDRFLFSSSAAVYGMPDVDLVGEDTGCRPVNPYGTTKLVGERMVADVAAATGLRYASLRYFNVAGTAAPALTDRGVSNLVPMVFQRLQDGQPPLVFGDTHDTPDGTCIRDFVHVADIATAHVAAARGLADGRVTALTANVGRGEGVSVREMVGVIREVTGTAGEAWSEPVVVPPRAGDPARVVASADRIRAALGWTARHDVRDMVSSAWEGWTSIRDVSSVRVSAPVPPAPVV</sequence>
<feature type="domain" description="NAD-dependent epimerase/dehydratase" evidence="12">
    <location>
        <begin position="3"/>
        <end position="238"/>
    </location>
</feature>
<comment type="similarity">
    <text evidence="4">Belongs to the NAD(P)-dependent epimerase/dehydratase family.</text>
</comment>
<reference evidence="14" key="1">
    <citation type="journal article" date="2019" name="Int. J. Syst. Evol. Microbiol.">
        <title>The Global Catalogue of Microorganisms (GCM) 10K type strain sequencing project: providing services to taxonomists for standard genome sequencing and annotation.</title>
        <authorList>
            <consortium name="The Broad Institute Genomics Platform"/>
            <consortium name="The Broad Institute Genome Sequencing Center for Infectious Disease"/>
            <person name="Wu L."/>
            <person name="Ma J."/>
        </authorList>
    </citation>
    <scope>NUCLEOTIDE SEQUENCE [LARGE SCALE GENOMIC DNA]</scope>
    <source>
        <strain evidence="14">CCUG 62763</strain>
    </source>
</reference>
<proteinExistence type="inferred from homology"/>
<dbReference type="Pfam" id="PF01370">
    <property type="entry name" value="Epimerase"/>
    <property type="match status" value="1"/>
</dbReference>
<evidence type="ECO:0000256" key="5">
    <source>
        <dbReference type="ARBA" id="ARBA00013189"/>
    </source>
</evidence>
<evidence type="ECO:0000259" key="12">
    <source>
        <dbReference type="Pfam" id="PF01370"/>
    </source>
</evidence>
<dbReference type="InterPro" id="IPR001509">
    <property type="entry name" value="Epimerase_deHydtase"/>
</dbReference>
<evidence type="ECO:0000256" key="1">
    <source>
        <dbReference type="ARBA" id="ARBA00000083"/>
    </source>
</evidence>
<keyword evidence="9" id="KW-0119">Carbohydrate metabolism</keyword>
<evidence type="ECO:0000313" key="14">
    <source>
        <dbReference type="Proteomes" id="UP001596025"/>
    </source>
</evidence>
<gene>
    <name evidence="13" type="primary">galE</name>
    <name evidence="13" type="ORF">ACFO3M_10255</name>
</gene>
<dbReference type="NCBIfam" id="TIGR01179">
    <property type="entry name" value="galE"/>
    <property type="match status" value="1"/>
</dbReference>
<dbReference type="InterPro" id="IPR036291">
    <property type="entry name" value="NAD(P)-bd_dom_sf"/>
</dbReference>
<comment type="catalytic activity">
    <reaction evidence="1">
        <text>UDP-alpha-D-glucose = UDP-alpha-D-galactose</text>
        <dbReference type="Rhea" id="RHEA:22168"/>
        <dbReference type="ChEBI" id="CHEBI:58885"/>
        <dbReference type="ChEBI" id="CHEBI:66914"/>
        <dbReference type="EC" id="5.1.3.2"/>
    </reaction>
</comment>
<evidence type="ECO:0000256" key="9">
    <source>
        <dbReference type="ARBA" id="ARBA00023277"/>
    </source>
</evidence>
<dbReference type="Gene3D" id="3.90.25.10">
    <property type="entry name" value="UDP-galactose 4-epimerase, domain 1"/>
    <property type="match status" value="1"/>
</dbReference>
<keyword evidence="7" id="KW-0520">NAD</keyword>
<evidence type="ECO:0000313" key="13">
    <source>
        <dbReference type="EMBL" id="MFC4693765.1"/>
    </source>
</evidence>
<evidence type="ECO:0000256" key="11">
    <source>
        <dbReference type="ARBA" id="ARBA00033067"/>
    </source>
</evidence>
<evidence type="ECO:0000256" key="6">
    <source>
        <dbReference type="ARBA" id="ARBA00018569"/>
    </source>
</evidence>
<evidence type="ECO:0000256" key="3">
    <source>
        <dbReference type="ARBA" id="ARBA00004947"/>
    </source>
</evidence>
<comment type="pathway">
    <text evidence="3">Carbohydrate metabolism; galactose metabolism.</text>
</comment>
<accession>A0ABV9LL23</accession>
<dbReference type="Gene3D" id="3.40.50.720">
    <property type="entry name" value="NAD(P)-binding Rossmann-like Domain"/>
    <property type="match status" value="1"/>
</dbReference>
<comment type="cofactor">
    <cofactor evidence="2">
        <name>NAD(+)</name>
        <dbReference type="ChEBI" id="CHEBI:57540"/>
    </cofactor>
</comment>
<evidence type="ECO:0000256" key="10">
    <source>
        <dbReference type="ARBA" id="ARBA00031367"/>
    </source>
</evidence>
<evidence type="ECO:0000256" key="7">
    <source>
        <dbReference type="ARBA" id="ARBA00023027"/>
    </source>
</evidence>
<evidence type="ECO:0000256" key="2">
    <source>
        <dbReference type="ARBA" id="ARBA00001911"/>
    </source>
</evidence>
<organism evidence="13 14">
    <name type="scientific">Geodermatophilus arenarius</name>
    <dbReference type="NCBI Taxonomy" id="1137990"/>
    <lineage>
        <taxon>Bacteria</taxon>
        <taxon>Bacillati</taxon>
        <taxon>Actinomycetota</taxon>
        <taxon>Actinomycetes</taxon>
        <taxon>Geodermatophilales</taxon>
        <taxon>Geodermatophilaceae</taxon>
        <taxon>Geodermatophilus</taxon>
    </lineage>
</organism>
<dbReference type="InterPro" id="IPR005886">
    <property type="entry name" value="UDP_G4E"/>
</dbReference>
<dbReference type="GO" id="GO:0003978">
    <property type="term" value="F:UDP-glucose 4-epimerase activity"/>
    <property type="evidence" value="ECO:0007669"/>
    <property type="project" value="UniProtKB-EC"/>
</dbReference>
<dbReference type="PANTHER" id="PTHR43725:SF53">
    <property type="entry name" value="UDP-ARABINOSE 4-EPIMERASE 1"/>
    <property type="match status" value="1"/>
</dbReference>
<dbReference type="Proteomes" id="UP001596025">
    <property type="component" value="Unassembled WGS sequence"/>
</dbReference>